<feature type="short sequence motif" description="GXSXG" evidence="4">
    <location>
        <begin position="57"/>
        <end position="61"/>
    </location>
</feature>
<dbReference type="CDD" id="cd07208">
    <property type="entry name" value="Pat_hypo_Ecoli_yjju_like"/>
    <property type="match status" value="1"/>
</dbReference>
<dbReference type="PANTHER" id="PTHR14226:SF25">
    <property type="entry name" value="PHOSPHOESTERASE"/>
    <property type="match status" value="1"/>
</dbReference>
<evidence type="ECO:0000256" key="3">
    <source>
        <dbReference type="ARBA" id="ARBA00023098"/>
    </source>
</evidence>
<evidence type="ECO:0000313" key="7">
    <source>
        <dbReference type="Proteomes" id="UP000715095"/>
    </source>
</evidence>
<evidence type="ECO:0000259" key="5">
    <source>
        <dbReference type="PROSITE" id="PS51635"/>
    </source>
</evidence>
<dbReference type="Proteomes" id="UP000715095">
    <property type="component" value="Unassembled WGS sequence"/>
</dbReference>
<dbReference type="InterPro" id="IPR050301">
    <property type="entry name" value="NTE"/>
</dbReference>
<dbReference type="Pfam" id="PF01734">
    <property type="entry name" value="Patatin"/>
    <property type="match status" value="1"/>
</dbReference>
<dbReference type="SUPFAM" id="SSF52151">
    <property type="entry name" value="FabD/lysophospholipase-like"/>
    <property type="match status" value="1"/>
</dbReference>
<gene>
    <name evidence="6" type="ORF">H6A60_04220</name>
</gene>
<feature type="short sequence motif" description="DGA/G" evidence="4">
    <location>
        <begin position="179"/>
        <end position="181"/>
    </location>
</feature>
<keyword evidence="3 4" id="KW-0443">Lipid metabolism</keyword>
<dbReference type="Gene3D" id="3.40.1090.10">
    <property type="entry name" value="Cytosolic phospholipase A2 catalytic domain"/>
    <property type="match status" value="2"/>
</dbReference>
<comment type="caution">
    <text evidence="4">Lacks conserved residue(s) required for the propagation of feature annotation.</text>
</comment>
<keyword evidence="7" id="KW-1185">Reference proteome</keyword>
<evidence type="ECO:0000256" key="1">
    <source>
        <dbReference type="ARBA" id="ARBA00022801"/>
    </source>
</evidence>
<evidence type="ECO:0000256" key="2">
    <source>
        <dbReference type="ARBA" id="ARBA00022963"/>
    </source>
</evidence>
<accession>A0ABS2DQZ8</accession>
<protein>
    <submittedName>
        <fullName evidence="6">Patatin family protein</fullName>
    </submittedName>
</protein>
<evidence type="ECO:0000313" key="6">
    <source>
        <dbReference type="EMBL" id="MBM6703693.1"/>
    </source>
</evidence>
<dbReference type="EMBL" id="JACJJC010000004">
    <property type="protein sequence ID" value="MBM6703693.1"/>
    <property type="molecule type" value="Genomic_DNA"/>
</dbReference>
<dbReference type="Pfam" id="PF19890">
    <property type="entry name" value="DUF6363"/>
    <property type="match status" value="1"/>
</dbReference>
<dbReference type="InterPro" id="IPR037483">
    <property type="entry name" value="YjjU-like"/>
</dbReference>
<evidence type="ECO:0000256" key="4">
    <source>
        <dbReference type="PROSITE-ProRule" id="PRU01161"/>
    </source>
</evidence>
<dbReference type="InterPro" id="IPR002641">
    <property type="entry name" value="PNPLA_dom"/>
</dbReference>
<reference evidence="6 7" key="1">
    <citation type="journal article" date="2021" name="Sci. Rep.">
        <title>The distribution of antibiotic resistance genes in chicken gut microbiota commensals.</title>
        <authorList>
            <person name="Juricova H."/>
            <person name="Matiasovicova J."/>
            <person name="Kubasova T."/>
            <person name="Cejkova D."/>
            <person name="Rychlik I."/>
        </authorList>
    </citation>
    <scope>NUCLEOTIDE SEQUENCE [LARGE SCALE GENOMIC DNA]</scope>
    <source>
        <strain evidence="6 7">An829</strain>
    </source>
</reference>
<dbReference type="InterPro" id="IPR045943">
    <property type="entry name" value="DUF6363"/>
</dbReference>
<keyword evidence="2 4" id="KW-0442">Lipid degradation</keyword>
<dbReference type="PROSITE" id="PS51635">
    <property type="entry name" value="PNPLA"/>
    <property type="match status" value="1"/>
</dbReference>
<dbReference type="RefSeq" id="WP_205102158.1">
    <property type="nucleotide sequence ID" value="NZ_JACJJC010000004.1"/>
</dbReference>
<sequence length="300" mass="33336">MSATVADSASSVAAESASQPSARLGLVVEGGGYRALYAAGVLDVLLDLKLSVSGVIGVSAGAIHGISYASGQKERSLRIYTRFCGDPRFFSFKTFLRTGTMVDNDFCYRKLPRELEPFDEEAFERSGIDFYAVSSNLETGEAEYLRMTNAFRDMDALIASASLPYVSKPVEYQGKKLLDGGCTDRVPLAAFERMGFARNIVVMTHPREHRVKDRDAALAPLFYRRYPKFVEAFRASGERYEATQRLIDERKAEGRVFAIRPAEPIPVGRLTRDPKDVRKAYELGRRDALQSAEALCRWAA</sequence>
<keyword evidence="1 4" id="KW-0378">Hydrolase</keyword>
<organism evidence="6 7">
    <name type="scientific">Sutterella massiliensis</name>
    <dbReference type="NCBI Taxonomy" id="1816689"/>
    <lineage>
        <taxon>Bacteria</taxon>
        <taxon>Pseudomonadati</taxon>
        <taxon>Pseudomonadota</taxon>
        <taxon>Betaproteobacteria</taxon>
        <taxon>Burkholderiales</taxon>
        <taxon>Sutterellaceae</taxon>
        <taxon>Sutterella</taxon>
    </lineage>
</organism>
<proteinExistence type="predicted"/>
<name>A0ABS2DQZ8_9BURK</name>
<feature type="domain" description="PNPLA" evidence="5">
    <location>
        <begin position="26"/>
        <end position="192"/>
    </location>
</feature>
<feature type="active site" description="Proton acceptor" evidence="4">
    <location>
        <position position="179"/>
    </location>
</feature>
<dbReference type="PANTHER" id="PTHR14226">
    <property type="entry name" value="NEUROPATHY TARGET ESTERASE/SWISS CHEESE D.MELANOGASTER"/>
    <property type="match status" value="1"/>
</dbReference>
<feature type="active site" description="Nucleophile" evidence="4">
    <location>
        <position position="59"/>
    </location>
</feature>
<dbReference type="InterPro" id="IPR016035">
    <property type="entry name" value="Acyl_Trfase/lysoPLipase"/>
</dbReference>
<comment type="caution">
    <text evidence="6">The sequence shown here is derived from an EMBL/GenBank/DDBJ whole genome shotgun (WGS) entry which is preliminary data.</text>
</comment>